<dbReference type="InterPro" id="IPR029063">
    <property type="entry name" value="SAM-dependent_MTases_sf"/>
</dbReference>
<dbReference type="SMART" id="SM01296">
    <property type="entry name" value="N2227"/>
    <property type="match status" value="1"/>
</dbReference>
<protein>
    <recommendedName>
        <fullName evidence="2">carnosine N-methyltransferase</fullName>
        <ecNumber evidence="2">2.1.1.22</ecNumber>
    </recommendedName>
</protein>
<keyword evidence="5" id="KW-0949">S-adenosyl-L-methionine</keyword>
<evidence type="ECO:0000256" key="4">
    <source>
        <dbReference type="ARBA" id="ARBA00022679"/>
    </source>
</evidence>
<evidence type="ECO:0000313" key="7">
    <source>
        <dbReference type="Proteomes" id="UP001341840"/>
    </source>
</evidence>
<dbReference type="Proteomes" id="UP001341840">
    <property type="component" value="Unassembled WGS sequence"/>
</dbReference>
<comment type="caution">
    <text evidence="6">The sequence shown here is derived from an EMBL/GenBank/DDBJ whole genome shotgun (WGS) entry which is preliminary data.</text>
</comment>
<evidence type="ECO:0000256" key="3">
    <source>
        <dbReference type="ARBA" id="ARBA00022603"/>
    </source>
</evidence>
<keyword evidence="4" id="KW-0808">Transferase</keyword>
<keyword evidence="3" id="KW-0489">Methyltransferase</keyword>
<accession>A0ABU6XF84</accession>
<dbReference type="EC" id="2.1.1.22" evidence="2"/>
<name>A0ABU6XF84_9FABA</name>
<dbReference type="InterPro" id="IPR012901">
    <property type="entry name" value="CARME"/>
</dbReference>
<comment type="similarity">
    <text evidence="1">Belongs to the carnosine N-methyltransferase family.</text>
</comment>
<dbReference type="SUPFAM" id="SSF53335">
    <property type="entry name" value="S-adenosyl-L-methionine-dependent methyltransferases"/>
    <property type="match status" value="1"/>
</dbReference>
<organism evidence="6 7">
    <name type="scientific">Stylosanthes scabra</name>
    <dbReference type="NCBI Taxonomy" id="79078"/>
    <lineage>
        <taxon>Eukaryota</taxon>
        <taxon>Viridiplantae</taxon>
        <taxon>Streptophyta</taxon>
        <taxon>Embryophyta</taxon>
        <taxon>Tracheophyta</taxon>
        <taxon>Spermatophyta</taxon>
        <taxon>Magnoliopsida</taxon>
        <taxon>eudicotyledons</taxon>
        <taxon>Gunneridae</taxon>
        <taxon>Pentapetalae</taxon>
        <taxon>rosids</taxon>
        <taxon>fabids</taxon>
        <taxon>Fabales</taxon>
        <taxon>Fabaceae</taxon>
        <taxon>Papilionoideae</taxon>
        <taxon>50 kb inversion clade</taxon>
        <taxon>dalbergioids sensu lato</taxon>
        <taxon>Dalbergieae</taxon>
        <taxon>Pterocarpus clade</taxon>
        <taxon>Stylosanthes</taxon>
    </lineage>
</organism>
<dbReference type="PANTHER" id="PTHR12303:SF6">
    <property type="entry name" value="CARNOSINE N-METHYLTRANSFERASE"/>
    <property type="match status" value="1"/>
</dbReference>
<evidence type="ECO:0000256" key="2">
    <source>
        <dbReference type="ARBA" id="ARBA00012003"/>
    </source>
</evidence>
<dbReference type="PANTHER" id="PTHR12303">
    <property type="entry name" value="CARNOSINE N-METHYLTRANSFERASE"/>
    <property type="match status" value="1"/>
</dbReference>
<proteinExistence type="inferred from homology"/>
<evidence type="ECO:0000256" key="1">
    <source>
        <dbReference type="ARBA" id="ARBA00010086"/>
    </source>
</evidence>
<dbReference type="EMBL" id="JASCZI010211758">
    <property type="protein sequence ID" value="MED6196476.1"/>
    <property type="molecule type" value="Genomic_DNA"/>
</dbReference>
<reference evidence="6 7" key="1">
    <citation type="journal article" date="2023" name="Plants (Basel)">
        <title>Bridging the Gap: Combining Genomics and Transcriptomics Approaches to Understand Stylosanthes scabra, an Orphan Legume from the Brazilian Caatinga.</title>
        <authorList>
            <person name="Ferreira-Neto J.R.C."/>
            <person name="da Silva M.D."/>
            <person name="Binneck E."/>
            <person name="de Melo N.F."/>
            <person name="da Silva R.H."/>
            <person name="de Melo A.L.T.M."/>
            <person name="Pandolfi V."/>
            <person name="Bustamante F.O."/>
            <person name="Brasileiro-Vidal A.C."/>
            <person name="Benko-Iseppon A.M."/>
        </authorList>
    </citation>
    <scope>NUCLEOTIDE SEQUENCE [LARGE SCALE GENOMIC DNA]</scope>
    <source>
        <tissue evidence="6">Leaves</tissue>
    </source>
</reference>
<evidence type="ECO:0000256" key="5">
    <source>
        <dbReference type="ARBA" id="ARBA00022691"/>
    </source>
</evidence>
<dbReference type="Pfam" id="PF07942">
    <property type="entry name" value="CARME"/>
    <property type="match status" value="1"/>
</dbReference>
<dbReference type="Gene3D" id="3.40.50.150">
    <property type="entry name" value="Vaccinia Virus protein VP39"/>
    <property type="match status" value="1"/>
</dbReference>
<sequence length="492" mass="55920">MEKEGTGKQRMDLSDEEEKSRRLKLEEALEIQSLRRIISAYLNYPDAAEEDVSRYERSFRKLSPAHKALLSHYPQKFQRLRRCIALNSHFIFSMLQAFEPPLDMSGDIDLCRDAHPEHGQRDHFVSEGNNACPCESSPLRITCSVSDQHACAEGSNDTCRSSAPVHGNEEANIECHHNSNTGSNMHNGEIREYCGTAINDFNSNISSCHQWLEPSLKLNVPLVDVDKVRCIIRNIVRDWTSEGKKERDQCYKPILEELNRLFPNRHKDSPPACLVPGAGLGRLALEISCLGFVSQGNEFSYYMMICSSFILNHTQTVDEWTIYPWIHSNCNSLSDNDQLRPVSFPDIHPASAGIMEGFSMCAGDFVEVYSDSSHVGAWDAVVTCFFIDTAHNIVEYIEIISQILKDGGVWINFGPLLYHFADMYGQEDEMSIELSLEDVKRVALHYGFELEKETTVETTYTTNPRSMMQNRYFAAFWTMRKKSAAAHQQVPC</sequence>
<keyword evidence="7" id="KW-1185">Reference proteome</keyword>
<evidence type="ECO:0000313" key="6">
    <source>
        <dbReference type="EMBL" id="MED6196476.1"/>
    </source>
</evidence>
<gene>
    <name evidence="6" type="ORF">PIB30_047874</name>
</gene>